<evidence type="ECO:0000256" key="5">
    <source>
        <dbReference type="ARBA" id="ARBA00011996"/>
    </source>
</evidence>
<dbReference type="FunFam" id="3.20.20.60:FF:000010">
    <property type="entry name" value="Phosphoenolpyruvate synthase"/>
    <property type="match status" value="1"/>
</dbReference>
<organism evidence="19 20">
    <name type="scientific">Pseudidiomarina andamanensis</name>
    <dbReference type="NCBI Taxonomy" id="1940690"/>
    <lineage>
        <taxon>Bacteria</taxon>
        <taxon>Pseudomonadati</taxon>
        <taxon>Pseudomonadota</taxon>
        <taxon>Gammaproteobacteria</taxon>
        <taxon>Alteromonadales</taxon>
        <taxon>Idiomarinaceae</taxon>
        <taxon>Pseudidiomarina</taxon>
    </lineage>
</organism>
<dbReference type="Proteomes" id="UP000427820">
    <property type="component" value="Chromosome"/>
</dbReference>
<dbReference type="Gene3D" id="3.50.30.10">
    <property type="entry name" value="Phosphohistidine domain"/>
    <property type="match status" value="1"/>
</dbReference>
<keyword evidence="7 15" id="KW-0808">Transferase</keyword>
<proteinExistence type="inferred from homology"/>
<evidence type="ECO:0000256" key="9">
    <source>
        <dbReference type="ARBA" id="ARBA00022741"/>
    </source>
</evidence>
<feature type="domain" description="PEP-utilising enzyme mobile" evidence="16">
    <location>
        <begin position="420"/>
        <end position="490"/>
    </location>
</feature>
<dbReference type="SUPFAM" id="SSF56059">
    <property type="entry name" value="Glutathione synthetase ATP-binding domain-like"/>
    <property type="match status" value="1"/>
</dbReference>
<dbReference type="KEGG" id="panm:D3795_02820"/>
<comment type="function">
    <text evidence="2 15">Catalyzes the phosphorylation of pyruvate to phosphoenolpyruvate.</text>
</comment>
<accession>A0AA92ILE1</accession>
<evidence type="ECO:0000259" key="18">
    <source>
        <dbReference type="Pfam" id="PF02896"/>
    </source>
</evidence>
<dbReference type="PANTHER" id="PTHR43030:SF1">
    <property type="entry name" value="PHOSPHOENOLPYRUVATE SYNTHASE"/>
    <property type="match status" value="1"/>
</dbReference>
<dbReference type="SUPFAM" id="SSF52009">
    <property type="entry name" value="Phosphohistidine domain"/>
    <property type="match status" value="1"/>
</dbReference>
<reference evidence="19 20" key="1">
    <citation type="submission" date="2018-09" db="EMBL/GenBank/DDBJ databases">
        <title>Whole genome sequencing of Idiomarina andamanensis W-5T (LMG 29773T= JCM 31645T).</title>
        <authorList>
            <person name="Das S.K."/>
        </authorList>
    </citation>
    <scope>NUCLEOTIDE SEQUENCE [LARGE SCALE GENOMIC DNA]</scope>
    <source>
        <strain evidence="19 20">W-5T</strain>
    </source>
</reference>
<evidence type="ECO:0000256" key="11">
    <source>
        <dbReference type="ARBA" id="ARBA00022840"/>
    </source>
</evidence>
<feature type="domain" description="PEP-utilising enzyme C-terminal" evidence="18">
    <location>
        <begin position="517"/>
        <end position="820"/>
    </location>
</feature>
<dbReference type="Pfam" id="PF00391">
    <property type="entry name" value="PEP-utilizers"/>
    <property type="match status" value="1"/>
</dbReference>
<keyword evidence="9 15" id="KW-0547">Nucleotide-binding</keyword>
<evidence type="ECO:0000256" key="4">
    <source>
        <dbReference type="ARBA" id="ARBA00007837"/>
    </source>
</evidence>
<dbReference type="Pfam" id="PF01326">
    <property type="entry name" value="PPDK_N"/>
    <property type="match status" value="1"/>
</dbReference>
<dbReference type="GO" id="GO:0005524">
    <property type="term" value="F:ATP binding"/>
    <property type="evidence" value="ECO:0007669"/>
    <property type="project" value="UniProtKB-KW"/>
</dbReference>
<sequence>MLTCDAPVCKIHCHSGSQLSDCVTLKLHEELNVQNNVQDYVLWYDQLGMNDVGRVGGKNASLGEMISHLAGVGVDVPNGFATTAEAFNEFLEQSGVNERIHEILDDLDTDDVKALAEAGKKIRQWVIETPFQPALDQAIRAAYEQLSGGNDEVSFAVRSSATAEDMPDASFAGQQETFLNVRGIDAIMEAIKHVFASLFNDRAISYRVHQGYDHRGVALSAGIQRMVRSDIAASGVMFSIDTESGFDQVVFITSSYGLGEMVVQGAVNPDEFYVHKPTLKAERPAVLRRNLGSKKIQMIYSDATDHGKQTSIVDIPAELSDKFSITDDEVEALARQAVIIEQHYGRPMDIEWAKDGIDGKLYIVQARPETVQSNKTGQALERYALKSKSDVIAEGRAIGQKIGAGVARVLNNISEMDKVQPGDVLVTDMTDPDWEPIMKRASAIVTNRGGRTCHAAIIARELGIPAVVGCGDATDKIAAGIPVTVSCAEGDTGYIYNGELEFDVTTSDVGDMPALPLKIMMNVGNPDRAFDFASLPHAGVGLARLEFIINRMIGVHPKALLNFDQQSPELQKQIRGYMAGYESPREYYVGKLTEGIATLAAAFSPERVIVRMSDFKSNEYANLVGGRQYEPHEENPMLGFRGASRYISEEFRDCFAMECDAIKRVRNDMGLTNVEVMIPFVRTLEEGRKVIELLAEQGLVQGENGLRVIMMCELPSNALLAEQFLDIFDGFSIGSNDLTQLTLGLDRDSGVIAHLFDERNEAVKAMLAMAIQAAKKKGKYVGICGQGPSDHADFAAWLVEQGIDSVSLNPDTVVETWLYLAEHHA</sequence>
<dbReference type="Pfam" id="PF02896">
    <property type="entry name" value="PEP-utilizers_C"/>
    <property type="match status" value="1"/>
</dbReference>
<dbReference type="EC" id="2.7.9.2" evidence="5 15"/>
<comment type="similarity">
    <text evidence="4 15">Belongs to the PEP-utilizing enzyme family.</text>
</comment>
<evidence type="ECO:0000256" key="6">
    <source>
        <dbReference type="ARBA" id="ARBA00021623"/>
    </source>
</evidence>
<dbReference type="NCBIfam" id="NF005057">
    <property type="entry name" value="PRK06464.1"/>
    <property type="match status" value="1"/>
</dbReference>
<keyword evidence="11 15" id="KW-0067">ATP-binding</keyword>
<dbReference type="InterPro" id="IPR023151">
    <property type="entry name" value="PEP_util_CS"/>
</dbReference>
<keyword evidence="12 15" id="KW-0460">Magnesium</keyword>
<evidence type="ECO:0000256" key="7">
    <source>
        <dbReference type="ARBA" id="ARBA00022679"/>
    </source>
</evidence>
<dbReference type="FunFam" id="3.30.470.20:FF:000017">
    <property type="entry name" value="Phosphoenolpyruvate synthase"/>
    <property type="match status" value="1"/>
</dbReference>
<comment type="pathway">
    <text evidence="3 15">Carbohydrate biosynthesis; gluconeogenesis.</text>
</comment>
<dbReference type="Gene3D" id="3.30.1490.20">
    <property type="entry name" value="ATP-grasp fold, A domain"/>
    <property type="match status" value="1"/>
</dbReference>
<evidence type="ECO:0000256" key="2">
    <source>
        <dbReference type="ARBA" id="ARBA00002988"/>
    </source>
</evidence>
<evidence type="ECO:0000256" key="12">
    <source>
        <dbReference type="ARBA" id="ARBA00022842"/>
    </source>
</evidence>
<dbReference type="Gene3D" id="3.30.470.20">
    <property type="entry name" value="ATP-grasp fold, B domain"/>
    <property type="match status" value="1"/>
</dbReference>
<gene>
    <name evidence="19" type="ORF">D3795_02820</name>
</gene>
<dbReference type="GO" id="GO:0046872">
    <property type="term" value="F:metal ion binding"/>
    <property type="evidence" value="ECO:0007669"/>
    <property type="project" value="UniProtKB-KW"/>
</dbReference>
<dbReference type="PROSITE" id="PS00370">
    <property type="entry name" value="PEP_ENZYMES_PHOS_SITE"/>
    <property type="match status" value="1"/>
</dbReference>
<dbReference type="InterPro" id="IPR013815">
    <property type="entry name" value="ATP_grasp_subdomain_1"/>
</dbReference>
<dbReference type="InterPro" id="IPR006319">
    <property type="entry name" value="PEP_synth"/>
</dbReference>
<evidence type="ECO:0000313" key="20">
    <source>
        <dbReference type="Proteomes" id="UP000427820"/>
    </source>
</evidence>
<evidence type="ECO:0000259" key="17">
    <source>
        <dbReference type="Pfam" id="PF01326"/>
    </source>
</evidence>
<evidence type="ECO:0000256" key="1">
    <source>
        <dbReference type="ARBA" id="ARBA00001946"/>
    </source>
</evidence>
<evidence type="ECO:0000256" key="10">
    <source>
        <dbReference type="ARBA" id="ARBA00022777"/>
    </source>
</evidence>
<dbReference type="Gene3D" id="3.20.20.60">
    <property type="entry name" value="Phosphoenolpyruvate-binding domains"/>
    <property type="match status" value="1"/>
</dbReference>
<feature type="domain" description="Pyruvate phosphate dikinase AMP/ATP-binding" evidence="17">
    <location>
        <begin position="54"/>
        <end position="379"/>
    </location>
</feature>
<evidence type="ECO:0000256" key="14">
    <source>
        <dbReference type="ARBA" id="ARBA00047700"/>
    </source>
</evidence>
<dbReference type="InterPro" id="IPR008279">
    <property type="entry name" value="PEP-util_enz_mobile_dom"/>
</dbReference>
<keyword evidence="20" id="KW-1185">Reference proteome</keyword>
<dbReference type="InterPro" id="IPR036637">
    <property type="entry name" value="Phosphohistidine_dom_sf"/>
</dbReference>
<dbReference type="PROSITE" id="PS00742">
    <property type="entry name" value="PEP_ENZYMES_2"/>
    <property type="match status" value="1"/>
</dbReference>
<protein>
    <recommendedName>
        <fullName evidence="6 15">Phosphoenolpyruvate synthase</fullName>
        <shortName evidence="15">PEP synthase</shortName>
        <ecNumber evidence="5 15">2.7.9.2</ecNumber>
    </recommendedName>
    <alternativeName>
        <fullName evidence="13 15">Pyruvate, water dikinase</fullName>
    </alternativeName>
</protein>
<keyword evidence="10 15" id="KW-0418">Kinase</keyword>
<evidence type="ECO:0000256" key="3">
    <source>
        <dbReference type="ARBA" id="ARBA00004742"/>
    </source>
</evidence>
<dbReference type="EMBL" id="CP032551">
    <property type="protein sequence ID" value="QGT95174.1"/>
    <property type="molecule type" value="Genomic_DNA"/>
</dbReference>
<dbReference type="NCBIfam" id="TIGR01418">
    <property type="entry name" value="PEP_synth"/>
    <property type="match status" value="1"/>
</dbReference>
<dbReference type="PIRSF" id="PIRSF000854">
    <property type="entry name" value="PEP_synthase"/>
    <property type="match status" value="1"/>
</dbReference>
<dbReference type="FunFam" id="3.30.1490.20:FF:000010">
    <property type="entry name" value="Phosphoenolpyruvate synthase"/>
    <property type="match status" value="1"/>
</dbReference>
<keyword evidence="8 15" id="KW-0479">Metal-binding</keyword>
<dbReference type="InterPro" id="IPR018274">
    <property type="entry name" value="PEP_util_AS"/>
</dbReference>
<comment type="cofactor">
    <cofactor evidence="1 15">
        <name>Mg(2+)</name>
        <dbReference type="ChEBI" id="CHEBI:18420"/>
    </cofactor>
</comment>
<dbReference type="SUPFAM" id="SSF51621">
    <property type="entry name" value="Phosphoenolpyruvate/pyruvate domain"/>
    <property type="match status" value="1"/>
</dbReference>
<evidence type="ECO:0000256" key="8">
    <source>
        <dbReference type="ARBA" id="ARBA00022723"/>
    </source>
</evidence>
<evidence type="ECO:0000259" key="16">
    <source>
        <dbReference type="Pfam" id="PF00391"/>
    </source>
</evidence>
<dbReference type="InterPro" id="IPR015813">
    <property type="entry name" value="Pyrv/PenolPyrv_kinase-like_dom"/>
</dbReference>
<dbReference type="InterPro" id="IPR000121">
    <property type="entry name" value="PEP_util_C"/>
</dbReference>
<evidence type="ECO:0000256" key="15">
    <source>
        <dbReference type="PIRNR" id="PIRNR000854"/>
    </source>
</evidence>
<evidence type="ECO:0000313" key="19">
    <source>
        <dbReference type="EMBL" id="QGT95174.1"/>
    </source>
</evidence>
<dbReference type="AlphaFoldDB" id="A0AA92ILE1"/>
<name>A0AA92ILE1_9GAMM</name>
<dbReference type="GO" id="GO:0008986">
    <property type="term" value="F:pyruvate, water dikinase activity"/>
    <property type="evidence" value="ECO:0007669"/>
    <property type="project" value="UniProtKB-EC"/>
</dbReference>
<dbReference type="PANTHER" id="PTHR43030">
    <property type="entry name" value="PHOSPHOENOLPYRUVATE SYNTHASE"/>
    <property type="match status" value="1"/>
</dbReference>
<dbReference type="InterPro" id="IPR040442">
    <property type="entry name" value="Pyrv_kinase-like_dom_sf"/>
</dbReference>
<dbReference type="InterPro" id="IPR002192">
    <property type="entry name" value="PPDK_AMP/ATP-bd"/>
</dbReference>
<evidence type="ECO:0000256" key="13">
    <source>
        <dbReference type="ARBA" id="ARBA00033470"/>
    </source>
</evidence>
<comment type="catalytic activity">
    <reaction evidence="14 15">
        <text>pyruvate + ATP + H2O = phosphoenolpyruvate + AMP + phosphate + 2 H(+)</text>
        <dbReference type="Rhea" id="RHEA:11364"/>
        <dbReference type="ChEBI" id="CHEBI:15361"/>
        <dbReference type="ChEBI" id="CHEBI:15377"/>
        <dbReference type="ChEBI" id="CHEBI:15378"/>
        <dbReference type="ChEBI" id="CHEBI:30616"/>
        <dbReference type="ChEBI" id="CHEBI:43474"/>
        <dbReference type="ChEBI" id="CHEBI:58702"/>
        <dbReference type="ChEBI" id="CHEBI:456215"/>
        <dbReference type="EC" id="2.7.9.2"/>
    </reaction>
</comment>
<dbReference type="FunFam" id="3.50.30.10:FF:000002">
    <property type="entry name" value="Phosphoenolpyruvate synthase"/>
    <property type="match status" value="1"/>
</dbReference>